<keyword evidence="3" id="KW-1185">Reference proteome</keyword>
<evidence type="ECO:0000313" key="2">
    <source>
        <dbReference type="EMBL" id="MCG4610049.1"/>
    </source>
</evidence>
<gene>
    <name evidence="2" type="ORF">L0P57_03735</name>
</gene>
<sequence length="289" mass="33003">MADFSMFVPNVHFEQIPIKNLVSNQEYQRNISEQHVLNAAAHFDLYQINPVKVSRRNGVNYVFNGLHTVEIVALASGSRDTPVWCMIYDDLNYEHEADIFANQMKFVKPLKPYEVFMANIEAGNQKQLIIRDLVESYSLSIGQVRNYGVVCAVSTLESIYDKFGYHVLDRTLRLCVGTWEGDMNSLSANMLNGIARLVHTFGDALKDENFKEKVGEMSVKLLSRTAKERRPGSMGYAEAMLIAYNRKCKYPLKWTRLYEKNVGNSEGLDIDTDLDEEENEDSFGDNPEE</sequence>
<feature type="region of interest" description="Disordered" evidence="1">
    <location>
        <begin position="267"/>
        <end position="289"/>
    </location>
</feature>
<proteinExistence type="predicted"/>
<dbReference type="EMBL" id="JAKNHQ010000003">
    <property type="protein sequence ID" value="MCG4610049.1"/>
    <property type="molecule type" value="Genomic_DNA"/>
</dbReference>
<evidence type="ECO:0000256" key="1">
    <source>
        <dbReference type="SAM" id="MobiDB-lite"/>
    </source>
</evidence>
<dbReference type="Pfam" id="PF20188">
    <property type="entry name" value="DUF6551"/>
    <property type="match status" value="1"/>
</dbReference>
<comment type="caution">
    <text evidence="2">The sequence shown here is derived from an EMBL/GenBank/DDBJ whole genome shotgun (WGS) entry which is preliminary data.</text>
</comment>
<protein>
    <submittedName>
        <fullName evidence="2">Uncharacterized protein</fullName>
    </submittedName>
</protein>
<dbReference type="Proteomes" id="UP001298681">
    <property type="component" value="Unassembled WGS sequence"/>
</dbReference>
<feature type="compositionally biased region" description="Acidic residues" evidence="1">
    <location>
        <begin position="268"/>
        <end position="289"/>
    </location>
</feature>
<dbReference type="RefSeq" id="WP_237966467.1">
    <property type="nucleotide sequence ID" value="NZ_JAKNHQ010000003.1"/>
</dbReference>
<accession>A0ABS9MHZ7</accession>
<dbReference type="InterPro" id="IPR046681">
    <property type="entry name" value="DUF6551"/>
</dbReference>
<evidence type="ECO:0000313" key="3">
    <source>
        <dbReference type="Proteomes" id="UP001298681"/>
    </source>
</evidence>
<reference evidence="2 3" key="1">
    <citation type="submission" date="2022-01" db="EMBL/GenBank/DDBJ databases">
        <title>Collection of gut derived symbiotic bacterial strains cultured from healthy donors.</title>
        <authorList>
            <person name="Lin H."/>
            <person name="Kohout C."/>
            <person name="Waligurski E."/>
            <person name="Pamer E.G."/>
        </authorList>
    </citation>
    <scope>NUCLEOTIDE SEQUENCE [LARGE SCALE GENOMIC DNA]</scope>
    <source>
        <strain evidence="2 3">DFI.7.58</strain>
    </source>
</reference>
<name>A0ABS9MHZ7_9FIRM</name>
<organism evidence="2 3">
    <name type="scientific">Anaeromassilibacillus senegalensis</name>
    <dbReference type="NCBI Taxonomy" id="1673717"/>
    <lineage>
        <taxon>Bacteria</taxon>
        <taxon>Bacillati</taxon>
        <taxon>Bacillota</taxon>
        <taxon>Clostridia</taxon>
        <taxon>Eubacteriales</taxon>
        <taxon>Acutalibacteraceae</taxon>
        <taxon>Anaeromassilibacillus</taxon>
    </lineage>
</organism>